<dbReference type="eggNOG" id="KOG0437">
    <property type="taxonomic scope" value="Eukaryota"/>
</dbReference>
<dbReference type="AlphaFoldDB" id="A7S766"/>
<dbReference type="FunFam" id="3.90.740.10:FF:000001">
    <property type="entry name" value="Leucine--tRNA ligase, cytoplasmic"/>
    <property type="match status" value="1"/>
</dbReference>
<accession>A7S766</accession>
<dbReference type="EMBL" id="DS469591">
    <property type="protein sequence ID" value="EDO40441.1"/>
    <property type="molecule type" value="Genomic_DNA"/>
</dbReference>
<evidence type="ECO:0000256" key="2">
    <source>
        <dbReference type="ARBA" id="ARBA00013164"/>
    </source>
</evidence>
<comment type="similarity">
    <text evidence="1">Belongs to the class-I aminoacyl-tRNA synthetase family.</text>
</comment>
<dbReference type="SUPFAM" id="SSF52374">
    <property type="entry name" value="Nucleotidylyl transferase"/>
    <property type="match status" value="1"/>
</dbReference>
<keyword evidence="5" id="KW-0067">ATP-binding</keyword>
<dbReference type="SUPFAM" id="SSF50677">
    <property type="entry name" value="ValRS/IleRS/LeuRS editing domain"/>
    <property type="match status" value="1"/>
</dbReference>
<keyword evidence="4" id="KW-0547">Nucleotide-binding</keyword>
<dbReference type="InParanoid" id="A7S766"/>
<evidence type="ECO:0000256" key="6">
    <source>
        <dbReference type="ARBA" id="ARBA00022917"/>
    </source>
</evidence>
<dbReference type="GO" id="GO:0006429">
    <property type="term" value="P:leucyl-tRNA aminoacylation"/>
    <property type="evidence" value="ECO:0007669"/>
    <property type="project" value="InterPro"/>
</dbReference>
<dbReference type="Proteomes" id="UP000001593">
    <property type="component" value="Unassembled WGS sequence"/>
</dbReference>
<dbReference type="InterPro" id="IPR014729">
    <property type="entry name" value="Rossmann-like_a/b/a_fold"/>
</dbReference>
<evidence type="ECO:0000256" key="1">
    <source>
        <dbReference type="ARBA" id="ARBA00005594"/>
    </source>
</evidence>
<dbReference type="EC" id="6.1.1.4" evidence="2"/>
<keyword evidence="6" id="KW-0648">Protein biosynthesis</keyword>
<dbReference type="InterPro" id="IPR004493">
    <property type="entry name" value="Leu-tRNA-synth_Ia_arc/euk"/>
</dbReference>
<dbReference type="PANTHER" id="PTHR45794">
    <property type="entry name" value="LEUCYL-TRNA SYNTHETASE"/>
    <property type="match status" value="1"/>
</dbReference>
<evidence type="ECO:0000256" key="7">
    <source>
        <dbReference type="ARBA" id="ARBA00023146"/>
    </source>
</evidence>
<dbReference type="Pfam" id="PF00133">
    <property type="entry name" value="tRNA-synt_1"/>
    <property type="match status" value="1"/>
</dbReference>
<protein>
    <recommendedName>
        <fullName evidence="2">leucine--tRNA ligase</fullName>
        <ecNumber evidence="2">6.1.1.4</ecNumber>
    </recommendedName>
    <alternativeName>
        <fullName evidence="8">Leucyl-tRNA synthetase</fullName>
    </alternativeName>
</protein>
<dbReference type="PANTHER" id="PTHR45794:SF1">
    <property type="entry name" value="LEUCINE--TRNA LIGASE, CYTOPLASMIC"/>
    <property type="match status" value="1"/>
</dbReference>
<evidence type="ECO:0000256" key="8">
    <source>
        <dbReference type="ARBA" id="ARBA00030520"/>
    </source>
</evidence>
<evidence type="ECO:0000259" key="9">
    <source>
        <dbReference type="Pfam" id="PF00133"/>
    </source>
</evidence>
<dbReference type="GO" id="GO:0002161">
    <property type="term" value="F:aminoacyl-tRNA deacylase activity"/>
    <property type="evidence" value="ECO:0007669"/>
    <property type="project" value="InterPro"/>
</dbReference>
<proteinExistence type="inferred from homology"/>
<dbReference type="HOGENOM" id="CLU_026461_0_0_1"/>
<dbReference type="InterPro" id="IPR002300">
    <property type="entry name" value="aa-tRNA-synth_Ia"/>
</dbReference>
<dbReference type="InterPro" id="IPR009008">
    <property type="entry name" value="Val/Leu/Ile-tRNA-synth_edit"/>
</dbReference>
<evidence type="ECO:0000256" key="5">
    <source>
        <dbReference type="ARBA" id="ARBA00022840"/>
    </source>
</evidence>
<dbReference type="STRING" id="45351.A7S766"/>
<dbReference type="GO" id="GO:0005524">
    <property type="term" value="F:ATP binding"/>
    <property type="evidence" value="ECO:0007669"/>
    <property type="project" value="UniProtKB-KW"/>
</dbReference>
<name>A7S766_NEMVE</name>
<gene>
    <name evidence="10" type="ORF">NEMVEDRAFT_v1g107058</name>
</gene>
<evidence type="ECO:0000256" key="4">
    <source>
        <dbReference type="ARBA" id="ARBA00022741"/>
    </source>
</evidence>
<keyword evidence="7" id="KW-0030">Aminoacyl-tRNA synthetase</keyword>
<dbReference type="PhylomeDB" id="A7S766"/>
<dbReference type="Gene3D" id="3.90.740.10">
    <property type="entry name" value="Valyl/Leucyl/Isoleucyl-tRNA synthetase, editing domain"/>
    <property type="match status" value="1"/>
</dbReference>
<reference evidence="10 11" key="1">
    <citation type="journal article" date="2007" name="Science">
        <title>Sea anemone genome reveals ancestral eumetazoan gene repertoire and genomic organization.</title>
        <authorList>
            <person name="Putnam N.H."/>
            <person name="Srivastava M."/>
            <person name="Hellsten U."/>
            <person name="Dirks B."/>
            <person name="Chapman J."/>
            <person name="Salamov A."/>
            <person name="Terry A."/>
            <person name="Shapiro H."/>
            <person name="Lindquist E."/>
            <person name="Kapitonov V.V."/>
            <person name="Jurka J."/>
            <person name="Genikhovich G."/>
            <person name="Grigoriev I.V."/>
            <person name="Lucas S.M."/>
            <person name="Steele R.E."/>
            <person name="Finnerty J.R."/>
            <person name="Technau U."/>
            <person name="Martindale M.Q."/>
            <person name="Rokhsar D.S."/>
        </authorList>
    </citation>
    <scope>NUCLEOTIDE SEQUENCE [LARGE SCALE GENOMIC DNA]</scope>
    <source>
        <strain evidence="11">CH2 X CH6</strain>
    </source>
</reference>
<organism evidence="10 11">
    <name type="scientific">Nematostella vectensis</name>
    <name type="common">Starlet sea anemone</name>
    <dbReference type="NCBI Taxonomy" id="45351"/>
    <lineage>
        <taxon>Eukaryota</taxon>
        <taxon>Metazoa</taxon>
        <taxon>Cnidaria</taxon>
        <taxon>Anthozoa</taxon>
        <taxon>Hexacorallia</taxon>
        <taxon>Actiniaria</taxon>
        <taxon>Edwardsiidae</taxon>
        <taxon>Nematostella</taxon>
    </lineage>
</organism>
<keyword evidence="3" id="KW-0436">Ligase</keyword>
<evidence type="ECO:0000256" key="3">
    <source>
        <dbReference type="ARBA" id="ARBA00022598"/>
    </source>
</evidence>
<keyword evidence="11" id="KW-1185">Reference proteome</keyword>
<evidence type="ECO:0000313" key="10">
    <source>
        <dbReference type="EMBL" id="EDO40441.1"/>
    </source>
</evidence>
<evidence type="ECO:0000313" key="11">
    <source>
        <dbReference type="Proteomes" id="UP000001593"/>
    </source>
</evidence>
<feature type="domain" description="Aminoacyl-tRNA synthetase class Ia" evidence="9">
    <location>
        <begin position="38"/>
        <end position="457"/>
    </location>
</feature>
<dbReference type="Gene3D" id="3.40.50.620">
    <property type="entry name" value="HUPs"/>
    <property type="match status" value="1"/>
</dbReference>
<dbReference type="OMA" id="WAYAYAN"/>
<sequence>MKSKVLAKTGNVTYQWQIMQSLGIPQEEIPKFAETDYWLSYFPPLAKEDLKSMGLKTDWRRSYITTDVNPYYDSFVRWHFWNLKERGKVKFGKRYTIFSPADDQPCMDHDRQSGEGVGPQEYNVIKMKVVPPFKEKLRYSVIPELFLSHANFVLEGKNVYLVAATLRPETMYGQTNCWVRPDMKYIAFETNVPNDVYICTQRAARNMSYQGFTAKESHVNILAKLTGQDIMGIALEAPLTSNKIIYTLPMLTIKEDKGTGIVTSVPSDAPDDYAALRDIQKKPDFRKKYGITDEMALPFNPIPIINVPGYGDLCAVKACEDMKIKSQNDRDLLLEAKELSYKKGFYEGTMIVGEFAGQKVQEVKKLVQMKMLQAGDARIYMEPEKLVISRSGDECVVALCDQWYLDYGEPAWRAQATEALSQCNTFSEETRRNFVATLDWLHEHACSRSYGLGTRLPWDEQYLVESLSDSTIYNAYYTVAHLLQGGVFDGSAGSPVGIMPEQMTKAVWDYVFFHDAPLPQTEISKEVLR</sequence>
<dbReference type="GO" id="GO:0004823">
    <property type="term" value="F:leucine-tRNA ligase activity"/>
    <property type="evidence" value="ECO:0007669"/>
    <property type="project" value="UniProtKB-EC"/>
</dbReference>